<protein>
    <submittedName>
        <fullName evidence="2">Semaphorin</fullName>
    </submittedName>
</protein>
<dbReference type="PANTHER" id="PTHR11036:SF80">
    <property type="entry name" value="SEMAPHORIN-7A"/>
    <property type="match status" value="1"/>
</dbReference>
<dbReference type="Proteomes" id="UP000101745">
    <property type="component" value="Segment"/>
</dbReference>
<dbReference type="PROSITE" id="PS51004">
    <property type="entry name" value="SEMA"/>
    <property type="match status" value="1"/>
</dbReference>
<proteinExistence type="predicted"/>
<organism evidence="2 3">
    <name type="scientific">Raccoon poxvirus</name>
    <name type="common">RCN</name>
    <dbReference type="NCBI Taxonomy" id="10256"/>
    <lineage>
        <taxon>Viruses</taxon>
        <taxon>Varidnaviria</taxon>
        <taxon>Bamfordvirae</taxon>
        <taxon>Nucleocytoviricota</taxon>
        <taxon>Pokkesviricetes</taxon>
        <taxon>Chitovirales</taxon>
        <taxon>Poxviridae</taxon>
        <taxon>Chordopoxvirinae</taxon>
        <taxon>Orthopoxvirus</taxon>
        <taxon>Orthopoxvirus raccoonpox</taxon>
    </lineage>
</organism>
<reference evidence="2 3" key="1">
    <citation type="journal article" date="2015" name="J. Gen. Virol.">
        <title>Genome sequence and comparative virulence of raccoonpox virus: the first North American poxvirus sequence.</title>
        <authorList>
            <person name="Fleischauer C."/>
            <person name="Upton C."/>
            <person name="Victoria J."/>
            <person name="Jones G.J."/>
            <person name="Roper R.L."/>
        </authorList>
    </citation>
    <scope>NUCLEOTIDE SEQUENCE [LARGE SCALE GENOMIC DNA]</scope>
    <source>
        <strain evidence="2 3">Herman</strain>
    </source>
</reference>
<accession>A0A0G3FXU6</accession>
<evidence type="ECO:0000313" key="2">
    <source>
        <dbReference type="EMBL" id="AKJ93790.1"/>
    </source>
</evidence>
<dbReference type="EMBL" id="KP143769">
    <property type="protein sequence ID" value="AKJ93790.1"/>
    <property type="molecule type" value="Genomic_DNA"/>
</dbReference>
<dbReference type="GO" id="GO:0045499">
    <property type="term" value="F:chemorepellent activity"/>
    <property type="evidence" value="ECO:0007669"/>
    <property type="project" value="TreeGrafter"/>
</dbReference>
<organismHost>
    <name type="scientific">Procyon lotor</name>
    <name type="common">Raccoon</name>
    <dbReference type="NCBI Taxonomy" id="9654"/>
</organismHost>
<dbReference type="InterPro" id="IPR036352">
    <property type="entry name" value="Semap_dom_sf"/>
</dbReference>
<dbReference type="GO" id="GO:0005178">
    <property type="term" value="F:integrin binding"/>
    <property type="evidence" value="ECO:0007669"/>
    <property type="project" value="TreeGrafter"/>
</dbReference>
<evidence type="ECO:0000256" key="1">
    <source>
        <dbReference type="PROSITE-ProRule" id="PRU00352"/>
    </source>
</evidence>
<dbReference type="KEGG" id="vg:24528191"/>
<dbReference type="GO" id="GO:0030335">
    <property type="term" value="P:positive regulation of cell migration"/>
    <property type="evidence" value="ECO:0007669"/>
    <property type="project" value="TreeGrafter"/>
</dbReference>
<evidence type="ECO:0000313" key="3">
    <source>
        <dbReference type="Proteomes" id="UP000101745"/>
    </source>
</evidence>
<sequence length="390" mass="43779">MTHLLFILLYSMFVNGIEWHKFQTSEEIVSAYSIDGVLYIGVNGAIYTFSNNELNKTIFINNNNYITTIINVDKTLLACGTNNGNPKCWKIDGTDDPKHRGRGYAPYQKSKGMIISHNNCVLSDINIAKEGIKRWRRFDGSCGYDLYTSDNSIPDDGVKGAFVDKDDAYEKVYIVFTDTIKTKRTVQIPYLAQMCLRDNGGPSSLSSHRWSTFLKAELECDIDGRSYRQVVQSKPILTDNDTILYVLFDSPYSTSALCSYSMNSIRHIFAESKLDGYTKPLPSPAPGKCLASDKTVPYGTFDVIETYNTLETIIKPLSNKPIFEGPSKVKGFDIKDNIIYFIKEKRAYSFNLQTKQLKMIKVAATKLFSVLVTSKPLFIADIGIGIGDSL</sequence>
<dbReference type="GO" id="GO:0007229">
    <property type="term" value="P:integrin-mediated signaling pathway"/>
    <property type="evidence" value="ECO:0007669"/>
    <property type="project" value="TreeGrafter"/>
</dbReference>
<gene>
    <name evidence="2" type="ORF">RCNV-Herman-157</name>
</gene>
<dbReference type="InterPro" id="IPR015943">
    <property type="entry name" value="WD40/YVTN_repeat-like_dom_sf"/>
</dbReference>
<dbReference type="OrthoDB" id="5457at10239"/>
<name>A0A0G3FXU6_RACVI</name>
<dbReference type="Gene3D" id="2.130.10.10">
    <property type="entry name" value="YVTN repeat-like/Quinoprotein amine dehydrogenase"/>
    <property type="match status" value="1"/>
</dbReference>
<dbReference type="SMART" id="SM00630">
    <property type="entry name" value="Sema"/>
    <property type="match status" value="1"/>
</dbReference>
<dbReference type="SUPFAM" id="SSF101912">
    <property type="entry name" value="Sema domain"/>
    <property type="match status" value="1"/>
</dbReference>
<dbReference type="InterPro" id="IPR001627">
    <property type="entry name" value="Semap_dom"/>
</dbReference>
<comment type="caution">
    <text evidence="1">Lacks conserved residue(s) required for the propagation of feature annotation.</text>
</comment>
<dbReference type="GO" id="GO:0005886">
    <property type="term" value="C:plasma membrane"/>
    <property type="evidence" value="ECO:0007669"/>
    <property type="project" value="TreeGrafter"/>
</dbReference>
<dbReference type="RefSeq" id="YP_009143469.1">
    <property type="nucleotide sequence ID" value="NC_027213.1"/>
</dbReference>
<keyword evidence="3" id="KW-1185">Reference proteome</keyword>
<dbReference type="GeneID" id="24528191"/>
<dbReference type="Pfam" id="PF01403">
    <property type="entry name" value="Sema"/>
    <property type="match status" value="1"/>
</dbReference>
<dbReference type="GO" id="GO:0071526">
    <property type="term" value="P:semaphorin-plexin signaling pathway"/>
    <property type="evidence" value="ECO:0007669"/>
    <property type="project" value="TreeGrafter"/>
</dbReference>
<dbReference type="GO" id="GO:0030215">
    <property type="term" value="F:semaphorin receptor binding"/>
    <property type="evidence" value="ECO:0007669"/>
    <property type="project" value="InterPro"/>
</dbReference>
<dbReference type="PANTHER" id="PTHR11036">
    <property type="entry name" value="SEMAPHORIN"/>
    <property type="match status" value="1"/>
</dbReference>
<dbReference type="InterPro" id="IPR027231">
    <property type="entry name" value="Semaphorin"/>
</dbReference>